<keyword evidence="1" id="KW-0472">Membrane</keyword>
<keyword evidence="1" id="KW-1133">Transmembrane helix</keyword>
<name>A0A0P9U947_PSEA0</name>
<comment type="caution">
    <text evidence="2">The sequence shown here is derived from an EMBL/GenBank/DDBJ whole genome shotgun (WGS) entry which is preliminary data.</text>
</comment>
<accession>A0A0P9U947</accession>
<sequence length="83" mass="9385">MSLIRRQYSAVVMHATARLFLLELFAIMATFSTLATFENSLTDSIMRPHPPVFIGQNGFFKSYNPELTILKNQSSETISLKNS</sequence>
<feature type="transmembrane region" description="Helical" evidence="1">
    <location>
        <begin position="20"/>
        <end position="37"/>
    </location>
</feature>
<evidence type="ECO:0000313" key="4">
    <source>
        <dbReference type="Proteomes" id="UP000050469"/>
    </source>
</evidence>
<evidence type="ECO:0000313" key="3">
    <source>
        <dbReference type="EMBL" id="RMS52027.1"/>
    </source>
</evidence>
<organism evidence="2 4">
    <name type="scientific">Pseudomonas amygdali pv. photiniae</name>
    <dbReference type="NCBI Taxonomy" id="251724"/>
    <lineage>
        <taxon>Bacteria</taxon>
        <taxon>Pseudomonadati</taxon>
        <taxon>Pseudomonadota</taxon>
        <taxon>Gammaproteobacteria</taxon>
        <taxon>Pseudomonadales</taxon>
        <taxon>Pseudomonadaceae</taxon>
        <taxon>Pseudomonas</taxon>
        <taxon>Pseudomonas amygdali</taxon>
    </lineage>
</organism>
<dbReference type="EMBL" id="LJQO01000210">
    <property type="protein sequence ID" value="KPX74120.1"/>
    <property type="molecule type" value="Genomic_DNA"/>
</dbReference>
<gene>
    <name evidence="2" type="ORF">ALO53_01495</name>
    <name evidence="3" type="ORF">ALP66_03198</name>
</gene>
<dbReference type="Proteomes" id="UP000050469">
    <property type="component" value="Unassembled WGS sequence"/>
</dbReference>
<keyword evidence="1" id="KW-0812">Transmembrane</keyword>
<proteinExistence type="predicted"/>
<evidence type="ECO:0000256" key="1">
    <source>
        <dbReference type="SAM" id="Phobius"/>
    </source>
</evidence>
<dbReference type="EMBL" id="RBSP01000203">
    <property type="protein sequence ID" value="RMS52027.1"/>
    <property type="molecule type" value="Genomic_DNA"/>
</dbReference>
<dbReference type="PATRIC" id="fig|251724.3.peg.2006"/>
<evidence type="ECO:0000313" key="2">
    <source>
        <dbReference type="EMBL" id="KPX74120.1"/>
    </source>
</evidence>
<evidence type="ECO:0000313" key="5">
    <source>
        <dbReference type="Proteomes" id="UP000270873"/>
    </source>
</evidence>
<protein>
    <submittedName>
        <fullName evidence="2">Uncharacterized protein</fullName>
    </submittedName>
</protein>
<dbReference type="Proteomes" id="UP000270873">
    <property type="component" value="Unassembled WGS sequence"/>
</dbReference>
<dbReference type="AlphaFoldDB" id="A0A0P9U947"/>
<reference evidence="3 5" key="2">
    <citation type="submission" date="2018-08" db="EMBL/GenBank/DDBJ databases">
        <title>Recombination of ecologically and evolutionarily significant loci maintains genetic cohesion in the Pseudomonas syringae species complex.</title>
        <authorList>
            <person name="Dillon M."/>
            <person name="Thakur S."/>
            <person name="Almeida R.N.D."/>
            <person name="Weir B.S."/>
            <person name="Guttman D.S."/>
        </authorList>
    </citation>
    <scope>NUCLEOTIDE SEQUENCE [LARGE SCALE GENOMIC DNA]</scope>
    <source>
        <strain evidence="3 5">ICMP 7847</strain>
    </source>
</reference>
<reference evidence="2 4" key="1">
    <citation type="submission" date="2015-09" db="EMBL/GenBank/DDBJ databases">
        <title>Genome announcement of multiple Pseudomonas syringae strains.</title>
        <authorList>
            <person name="Thakur S."/>
            <person name="Wang P.W."/>
            <person name="Gong Y."/>
            <person name="Weir B.S."/>
            <person name="Guttman D.S."/>
        </authorList>
    </citation>
    <scope>NUCLEOTIDE SEQUENCE [LARGE SCALE GENOMIC DNA]</scope>
    <source>
        <strain evidence="2 4">ICMP7840</strain>
    </source>
</reference>